<dbReference type="RefSeq" id="XP_040664439.1">
    <property type="nucleotide sequence ID" value="XM_040809788.1"/>
</dbReference>
<dbReference type="OrthoDB" id="10573145at2759"/>
<gene>
    <name evidence="2" type="ORF">ASPVEDRAFT_25536</name>
</gene>
<dbReference type="Proteomes" id="UP000184073">
    <property type="component" value="Unassembled WGS sequence"/>
</dbReference>
<proteinExistence type="predicted"/>
<feature type="compositionally biased region" description="Basic and acidic residues" evidence="1">
    <location>
        <begin position="49"/>
        <end position="75"/>
    </location>
</feature>
<feature type="compositionally biased region" description="Gly residues" evidence="1">
    <location>
        <begin position="7"/>
        <end position="22"/>
    </location>
</feature>
<keyword evidence="3" id="KW-1185">Reference proteome</keyword>
<evidence type="ECO:0000313" key="3">
    <source>
        <dbReference type="Proteomes" id="UP000184073"/>
    </source>
</evidence>
<evidence type="ECO:0000313" key="2">
    <source>
        <dbReference type="EMBL" id="OJI98676.1"/>
    </source>
</evidence>
<dbReference type="VEuPathDB" id="FungiDB:ASPVEDRAFT_25536"/>
<protein>
    <submittedName>
        <fullName evidence="2">Uncharacterized protein</fullName>
    </submittedName>
</protein>
<feature type="compositionally biased region" description="Polar residues" evidence="1">
    <location>
        <begin position="77"/>
        <end position="86"/>
    </location>
</feature>
<accession>A0A1L9PAZ2</accession>
<dbReference type="GeneID" id="63725299"/>
<name>A0A1L9PAZ2_ASPVE</name>
<sequence>MADKGLGLKGGQGGSGRGGGSNEGNDSGSDTNHGVGNDDEDESSSSQSRKSDDEDRKPNKQEVQKAKRLLWERKTPVNGQSSSARSRTGDAENMIEGQGKSYRAHTRRAFKTMSRKTADLIAKGKAKVNGHV</sequence>
<organism evidence="2 3">
    <name type="scientific">Aspergillus versicolor CBS 583.65</name>
    <dbReference type="NCBI Taxonomy" id="1036611"/>
    <lineage>
        <taxon>Eukaryota</taxon>
        <taxon>Fungi</taxon>
        <taxon>Dikarya</taxon>
        <taxon>Ascomycota</taxon>
        <taxon>Pezizomycotina</taxon>
        <taxon>Eurotiomycetes</taxon>
        <taxon>Eurotiomycetidae</taxon>
        <taxon>Eurotiales</taxon>
        <taxon>Aspergillaceae</taxon>
        <taxon>Aspergillus</taxon>
        <taxon>Aspergillus subgen. Nidulantes</taxon>
    </lineage>
</organism>
<evidence type="ECO:0000256" key="1">
    <source>
        <dbReference type="SAM" id="MobiDB-lite"/>
    </source>
</evidence>
<reference evidence="3" key="1">
    <citation type="journal article" date="2017" name="Genome Biol.">
        <title>Comparative genomics reveals high biological diversity and specific adaptations in the industrially and medically important fungal genus Aspergillus.</title>
        <authorList>
            <person name="de Vries R.P."/>
            <person name="Riley R."/>
            <person name="Wiebenga A."/>
            <person name="Aguilar-Osorio G."/>
            <person name="Amillis S."/>
            <person name="Uchima C.A."/>
            <person name="Anderluh G."/>
            <person name="Asadollahi M."/>
            <person name="Askin M."/>
            <person name="Barry K."/>
            <person name="Battaglia E."/>
            <person name="Bayram O."/>
            <person name="Benocci T."/>
            <person name="Braus-Stromeyer S.A."/>
            <person name="Caldana C."/>
            <person name="Canovas D."/>
            <person name="Cerqueira G.C."/>
            <person name="Chen F."/>
            <person name="Chen W."/>
            <person name="Choi C."/>
            <person name="Clum A."/>
            <person name="Dos Santos R.A."/>
            <person name="Damasio A.R."/>
            <person name="Diallinas G."/>
            <person name="Emri T."/>
            <person name="Fekete E."/>
            <person name="Flipphi M."/>
            <person name="Freyberg S."/>
            <person name="Gallo A."/>
            <person name="Gournas C."/>
            <person name="Habgood R."/>
            <person name="Hainaut M."/>
            <person name="Harispe M.L."/>
            <person name="Henrissat B."/>
            <person name="Hilden K.S."/>
            <person name="Hope R."/>
            <person name="Hossain A."/>
            <person name="Karabika E."/>
            <person name="Karaffa L."/>
            <person name="Karanyi Z."/>
            <person name="Krasevec N."/>
            <person name="Kuo A."/>
            <person name="Kusch H."/>
            <person name="LaButti K."/>
            <person name="Lagendijk E.L."/>
            <person name="Lapidus A."/>
            <person name="Levasseur A."/>
            <person name="Lindquist E."/>
            <person name="Lipzen A."/>
            <person name="Logrieco A.F."/>
            <person name="MacCabe A."/>
            <person name="Maekelae M.R."/>
            <person name="Malavazi I."/>
            <person name="Melin P."/>
            <person name="Meyer V."/>
            <person name="Mielnichuk N."/>
            <person name="Miskei M."/>
            <person name="Molnar A.P."/>
            <person name="Mule G."/>
            <person name="Ngan C.Y."/>
            <person name="Orejas M."/>
            <person name="Orosz E."/>
            <person name="Ouedraogo J.P."/>
            <person name="Overkamp K.M."/>
            <person name="Park H.-S."/>
            <person name="Perrone G."/>
            <person name="Piumi F."/>
            <person name="Punt P.J."/>
            <person name="Ram A.F."/>
            <person name="Ramon A."/>
            <person name="Rauscher S."/>
            <person name="Record E."/>
            <person name="Riano-Pachon D.M."/>
            <person name="Robert V."/>
            <person name="Roehrig J."/>
            <person name="Ruller R."/>
            <person name="Salamov A."/>
            <person name="Salih N.S."/>
            <person name="Samson R.A."/>
            <person name="Sandor E."/>
            <person name="Sanguinetti M."/>
            <person name="Schuetze T."/>
            <person name="Sepcic K."/>
            <person name="Shelest E."/>
            <person name="Sherlock G."/>
            <person name="Sophianopoulou V."/>
            <person name="Squina F.M."/>
            <person name="Sun H."/>
            <person name="Susca A."/>
            <person name="Todd R.B."/>
            <person name="Tsang A."/>
            <person name="Unkles S.E."/>
            <person name="van de Wiele N."/>
            <person name="van Rossen-Uffink D."/>
            <person name="Oliveira J.V."/>
            <person name="Vesth T.C."/>
            <person name="Visser J."/>
            <person name="Yu J.-H."/>
            <person name="Zhou M."/>
            <person name="Andersen M.R."/>
            <person name="Archer D.B."/>
            <person name="Baker S.E."/>
            <person name="Benoit I."/>
            <person name="Brakhage A.A."/>
            <person name="Braus G.H."/>
            <person name="Fischer R."/>
            <person name="Frisvad J.C."/>
            <person name="Goldman G.H."/>
            <person name="Houbraken J."/>
            <person name="Oakley B."/>
            <person name="Pocsi I."/>
            <person name="Scazzocchio C."/>
            <person name="Seiboth B."/>
            <person name="vanKuyk P.A."/>
            <person name="Wortman J."/>
            <person name="Dyer P.S."/>
            <person name="Grigoriev I.V."/>
        </authorList>
    </citation>
    <scope>NUCLEOTIDE SEQUENCE [LARGE SCALE GENOMIC DNA]</scope>
    <source>
        <strain evidence="3">CBS 583.65</strain>
    </source>
</reference>
<dbReference type="EMBL" id="KV878126">
    <property type="protein sequence ID" value="OJI98676.1"/>
    <property type="molecule type" value="Genomic_DNA"/>
</dbReference>
<dbReference type="AlphaFoldDB" id="A0A1L9PAZ2"/>
<feature type="region of interest" description="Disordered" evidence="1">
    <location>
        <begin position="1"/>
        <end position="106"/>
    </location>
</feature>